<keyword evidence="7" id="KW-1185">Reference proteome</keyword>
<dbReference type="GO" id="GO:0003677">
    <property type="term" value="F:DNA binding"/>
    <property type="evidence" value="ECO:0007669"/>
    <property type="project" value="UniProtKB-KW"/>
</dbReference>
<organism evidence="6 7">
    <name type="scientific">Aquamicrobium terrae</name>
    <dbReference type="NCBI Taxonomy" id="1324945"/>
    <lineage>
        <taxon>Bacteria</taxon>
        <taxon>Pseudomonadati</taxon>
        <taxon>Pseudomonadota</taxon>
        <taxon>Alphaproteobacteria</taxon>
        <taxon>Hyphomicrobiales</taxon>
        <taxon>Phyllobacteriaceae</taxon>
        <taxon>Aquamicrobium</taxon>
    </lineage>
</organism>
<reference evidence="6 7" key="1">
    <citation type="submission" date="2024-06" db="EMBL/GenBank/DDBJ databases">
        <title>Genomic Encyclopedia of Type Strains, Phase IV (KMG-IV): sequencing the most valuable type-strain genomes for metagenomic binning, comparative biology and taxonomic classification.</title>
        <authorList>
            <person name="Goeker M."/>
        </authorList>
    </citation>
    <scope>NUCLEOTIDE SEQUENCE [LARGE SCALE GENOMIC DNA]</scope>
    <source>
        <strain evidence="6 7">DSM 27865</strain>
    </source>
</reference>
<comment type="caution">
    <text evidence="6">The sequence shown here is derived from an EMBL/GenBank/DDBJ whole genome shotgun (WGS) entry which is preliminary data.</text>
</comment>
<keyword evidence="2" id="KW-0805">Transcription regulation</keyword>
<dbReference type="PROSITE" id="PS50931">
    <property type="entry name" value="HTH_LYSR"/>
    <property type="match status" value="1"/>
</dbReference>
<dbReference type="Pfam" id="PF03466">
    <property type="entry name" value="LysR_substrate"/>
    <property type="match status" value="1"/>
</dbReference>
<dbReference type="InterPro" id="IPR005119">
    <property type="entry name" value="LysR_subst-bd"/>
</dbReference>
<keyword evidence="3 6" id="KW-0238">DNA-binding</keyword>
<evidence type="ECO:0000259" key="5">
    <source>
        <dbReference type="PROSITE" id="PS50931"/>
    </source>
</evidence>
<name>A0ABV2MYU6_9HYPH</name>
<accession>A0ABV2MYU6</accession>
<dbReference type="Gene3D" id="1.10.10.10">
    <property type="entry name" value="Winged helix-like DNA-binding domain superfamily/Winged helix DNA-binding domain"/>
    <property type="match status" value="1"/>
</dbReference>
<evidence type="ECO:0000256" key="2">
    <source>
        <dbReference type="ARBA" id="ARBA00023015"/>
    </source>
</evidence>
<evidence type="ECO:0000313" key="6">
    <source>
        <dbReference type="EMBL" id="MET3791067.1"/>
    </source>
</evidence>
<gene>
    <name evidence="6" type="ORF">ABID37_001270</name>
</gene>
<dbReference type="SUPFAM" id="SSF46785">
    <property type="entry name" value="Winged helix' DNA-binding domain"/>
    <property type="match status" value="1"/>
</dbReference>
<dbReference type="Pfam" id="PF00126">
    <property type="entry name" value="HTH_1"/>
    <property type="match status" value="1"/>
</dbReference>
<dbReference type="Proteomes" id="UP001549076">
    <property type="component" value="Unassembled WGS sequence"/>
</dbReference>
<dbReference type="InterPro" id="IPR036388">
    <property type="entry name" value="WH-like_DNA-bd_sf"/>
</dbReference>
<dbReference type="InterPro" id="IPR000847">
    <property type="entry name" value="LysR_HTH_N"/>
</dbReference>
<evidence type="ECO:0000256" key="3">
    <source>
        <dbReference type="ARBA" id="ARBA00023125"/>
    </source>
</evidence>
<evidence type="ECO:0000256" key="1">
    <source>
        <dbReference type="ARBA" id="ARBA00009437"/>
    </source>
</evidence>
<evidence type="ECO:0000256" key="4">
    <source>
        <dbReference type="ARBA" id="ARBA00023163"/>
    </source>
</evidence>
<dbReference type="InterPro" id="IPR058163">
    <property type="entry name" value="LysR-type_TF_proteobact-type"/>
</dbReference>
<keyword evidence="4" id="KW-0804">Transcription</keyword>
<feature type="domain" description="HTH lysR-type" evidence="5">
    <location>
        <begin position="47"/>
        <end position="104"/>
    </location>
</feature>
<dbReference type="PANTHER" id="PTHR30537">
    <property type="entry name" value="HTH-TYPE TRANSCRIPTIONAL REGULATOR"/>
    <property type="match status" value="1"/>
</dbReference>
<proteinExistence type="inferred from homology"/>
<dbReference type="Gene3D" id="3.40.190.290">
    <property type="match status" value="1"/>
</dbReference>
<dbReference type="PANTHER" id="PTHR30537:SF3">
    <property type="entry name" value="TRANSCRIPTIONAL REGULATORY PROTEIN"/>
    <property type="match status" value="1"/>
</dbReference>
<comment type="similarity">
    <text evidence="1">Belongs to the LysR transcriptional regulatory family.</text>
</comment>
<dbReference type="EMBL" id="JBEPML010000003">
    <property type="protein sequence ID" value="MET3791067.1"/>
    <property type="molecule type" value="Genomic_DNA"/>
</dbReference>
<protein>
    <submittedName>
        <fullName evidence="6">DNA-binding transcriptional LysR family regulator</fullName>
    </submittedName>
</protein>
<sequence>MVKQASCLCKNAQTQTLAAHNGGAYIVSIRHGRLKVWEFLCVNAQVENWDDLRLFLAVARSGTLSGAARVLGVNHSTVFRRIGSFEEALGVRLFERLPNGYLLTPAGEEMHQGALRVEEEIAGLSRKVTGQDLRLSGTVRVTTIDMLAFGLLPRHLASFRMAYPGIEIELVVGNATLNLNRREADVALRVGNDPPESLVGRRVGQLVFAAYGSADYCRRNTEPDLAHHDWIGFDAEHAALVRRFSDFLPDVTPILRANSVAAALAAAKAGIGLASLPCGIADLEPDLVRVATLPGDFTLDLWLLTHEDLRRTARIRAFLDFLTDALLNEAPLLEGRLRDVGAEVMPAT</sequence>
<dbReference type="InterPro" id="IPR036390">
    <property type="entry name" value="WH_DNA-bd_sf"/>
</dbReference>
<evidence type="ECO:0000313" key="7">
    <source>
        <dbReference type="Proteomes" id="UP001549076"/>
    </source>
</evidence>
<dbReference type="SUPFAM" id="SSF53850">
    <property type="entry name" value="Periplasmic binding protein-like II"/>
    <property type="match status" value="1"/>
</dbReference>